<reference evidence="1 3" key="1">
    <citation type="journal article" date="2019" name="Nat. Med.">
        <title>A library of human gut bacterial isolates paired with longitudinal multiomics data enables mechanistic microbiome research.</title>
        <authorList>
            <person name="Poyet M."/>
            <person name="Groussin M."/>
            <person name="Gibbons S.M."/>
            <person name="Avila-Pacheco J."/>
            <person name="Jiang X."/>
            <person name="Kearney S.M."/>
            <person name="Perrotta A.R."/>
            <person name="Berdy B."/>
            <person name="Zhao S."/>
            <person name="Lieberman T.D."/>
            <person name="Swanson P.K."/>
            <person name="Smith M."/>
            <person name="Roesemann S."/>
            <person name="Alexander J.E."/>
            <person name="Rich S.A."/>
            <person name="Livny J."/>
            <person name="Vlamakis H."/>
            <person name="Clish C."/>
            <person name="Bullock K."/>
            <person name="Deik A."/>
            <person name="Scott J."/>
            <person name="Pierce K.A."/>
            <person name="Xavier R.J."/>
            <person name="Alm E.J."/>
        </authorList>
    </citation>
    <scope>NUCLEOTIDE SEQUENCE [LARGE SCALE GENOMIC DNA]</scope>
    <source>
        <strain evidence="1 3">BIOML-A2</strain>
    </source>
</reference>
<dbReference type="EMBL" id="CACRSP010000004">
    <property type="protein sequence ID" value="VYT00095.1"/>
    <property type="molecule type" value="Genomic_DNA"/>
</dbReference>
<dbReference type="AlphaFoldDB" id="A0A6N2T3D8"/>
<organism evidence="2">
    <name type="scientific">Bifidobacterium dentium</name>
    <dbReference type="NCBI Taxonomy" id="1689"/>
    <lineage>
        <taxon>Bacteria</taxon>
        <taxon>Bacillati</taxon>
        <taxon>Actinomycetota</taxon>
        <taxon>Actinomycetes</taxon>
        <taxon>Bifidobacteriales</taxon>
        <taxon>Bifidobacteriaceae</taxon>
        <taxon>Bifidobacterium</taxon>
    </lineage>
</organism>
<name>A0A6N2T3D8_9BIFI</name>
<dbReference type="PROSITE" id="PS51257">
    <property type="entry name" value="PROKAR_LIPOPROTEIN"/>
    <property type="match status" value="1"/>
</dbReference>
<dbReference type="Proteomes" id="UP000429211">
    <property type="component" value="Unassembled WGS sequence"/>
</dbReference>
<evidence type="ECO:0000313" key="2">
    <source>
        <dbReference type="EMBL" id="VYT00095.1"/>
    </source>
</evidence>
<proteinExistence type="predicted"/>
<dbReference type="RefSeq" id="WP_129879721.1">
    <property type="nucleotide sequence ID" value="NZ_CACRSP010000004.1"/>
</dbReference>
<evidence type="ECO:0000313" key="3">
    <source>
        <dbReference type="Proteomes" id="UP000429211"/>
    </source>
</evidence>
<protein>
    <submittedName>
        <fullName evidence="2">Uncharacterized protein</fullName>
    </submittedName>
</protein>
<sequence>MKRKTKMALAGGIGIMAVIAFLFTPVLLLTLAGCDTAESSEPSRESCSDVSGTVRQCELTLDDTRKVDCLIYHDHRKGGMSCDWDHASGADREPGE</sequence>
<evidence type="ECO:0000313" key="1">
    <source>
        <dbReference type="EMBL" id="KAB7462271.1"/>
    </source>
</evidence>
<dbReference type="EMBL" id="WDPD01000001">
    <property type="protein sequence ID" value="KAB7462271.1"/>
    <property type="molecule type" value="Genomic_DNA"/>
</dbReference>
<gene>
    <name evidence="2" type="ORF">BDLFYP24_01806</name>
    <name evidence="1" type="ORF">GBB04_00300</name>
</gene>
<accession>A0A6N2T3D8</accession>
<reference evidence="2" key="2">
    <citation type="submission" date="2019-11" db="EMBL/GenBank/DDBJ databases">
        <authorList>
            <person name="Feng L."/>
        </authorList>
    </citation>
    <scope>NUCLEOTIDE SEQUENCE</scope>
    <source>
        <strain evidence="2">BdentiumLFYP24</strain>
    </source>
</reference>